<reference evidence="2 3" key="1">
    <citation type="submission" date="2018-06" db="EMBL/GenBank/DDBJ databases">
        <title>A transcriptomic atlas of mushroom development highlights an independent origin of complex multicellularity.</title>
        <authorList>
            <consortium name="DOE Joint Genome Institute"/>
            <person name="Krizsan K."/>
            <person name="Almasi E."/>
            <person name="Merenyi Z."/>
            <person name="Sahu N."/>
            <person name="Viragh M."/>
            <person name="Koszo T."/>
            <person name="Mondo S."/>
            <person name="Kiss B."/>
            <person name="Balint B."/>
            <person name="Kues U."/>
            <person name="Barry K."/>
            <person name="Hegedus J.C."/>
            <person name="Henrissat B."/>
            <person name="Johnson J."/>
            <person name="Lipzen A."/>
            <person name="Ohm R."/>
            <person name="Nagy I."/>
            <person name="Pangilinan J."/>
            <person name="Yan J."/>
            <person name="Xiong Y."/>
            <person name="Grigoriev I.V."/>
            <person name="Hibbett D.S."/>
            <person name="Nagy L.G."/>
        </authorList>
    </citation>
    <scope>NUCLEOTIDE SEQUENCE [LARGE SCALE GENOMIC DNA]</scope>
    <source>
        <strain evidence="2 3">SZMC22713</strain>
    </source>
</reference>
<organism evidence="2 3">
    <name type="scientific">Rickenella mellea</name>
    <dbReference type="NCBI Taxonomy" id="50990"/>
    <lineage>
        <taxon>Eukaryota</taxon>
        <taxon>Fungi</taxon>
        <taxon>Dikarya</taxon>
        <taxon>Basidiomycota</taxon>
        <taxon>Agaricomycotina</taxon>
        <taxon>Agaricomycetes</taxon>
        <taxon>Hymenochaetales</taxon>
        <taxon>Rickenellaceae</taxon>
        <taxon>Rickenella</taxon>
    </lineage>
</organism>
<dbReference type="EMBL" id="ML170275">
    <property type="protein sequence ID" value="TDL15436.1"/>
    <property type="molecule type" value="Genomic_DNA"/>
</dbReference>
<evidence type="ECO:0000259" key="1">
    <source>
        <dbReference type="Pfam" id="PF00651"/>
    </source>
</evidence>
<proteinExistence type="predicted"/>
<evidence type="ECO:0000313" key="3">
    <source>
        <dbReference type="Proteomes" id="UP000294933"/>
    </source>
</evidence>
<dbReference type="Pfam" id="PF00651">
    <property type="entry name" value="BTB"/>
    <property type="match status" value="1"/>
</dbReference>
<gene>
    <name evidence="2" type="ORF">BD410DRAFT_120384</name>
</gene>
<dbReference type="InterPro" id="IPR000210">
    <property type="entry name" value="BTB/POZ_dom"/>
</dbReference>
<dbReference type="OrthoDB" id="3266199at2759"/>
<dbReference type="VEuPathDB" id="FungiDB:BD410DRAFT_120384"/>
<dbReference type="Gene3D" id="3.30.710.10">
    <property type="entry name" value="Potassium Channel Kv1.1, Chain A"/>
    <property type="match status" value="1"/>
</dbReference>
<dbReference type="STRING" id="50990.A0A4Y7PK74"/>
<protein>
    <recommendedName>
        <fullName evidence="1">BTB domain-containing protein</fullName>
    </recommendedName>
</protein>
<dbReference type="AlphaFoldDB" id="A0A4Y7PK74"/>
<sequence length="313" mass="35346">MHEKHISDSDTLAVSNASPNTEFHPLFFDPDADITLQSDDGVQFRVRSAIMTMSSGFFKAKLGLPGNPVAQAPIMMTEPGHIIAALLSIIDPQFGISQFDHGHIWDILKAADKYDMPSVMGTLRHLIGVHSRAGDTDPIKTYAYACRYGWEDVAKAASTRTLDTDLSALSETEISLMDTISLFRLQKLHRSRGHALIELMDIKAEEGSSHLVFHRCGNKERPYRYLFPCCAVRGRSHFWILAKHIVLREMEKCPSGRTLRLEEFWNRPELTPLWEIRLHPGCNCGIICMVFDKKGTMQEVLRMLDSDHLPVTV</sequence>
<evidence type="ECO:0000313" key="2">
    <source>
        <dbReference type="EMBL" id="TDL15436.1"/>
    </source>
</evidence>
<keyword evidence="3" id="KW-1185">Reference proteome</keyword>
<accession>A0A4Y7PK74</accession>
<dbReference type="InterPro" id="IPR011333">
    <property type="entry name" value="SKP1/BTB/POZ_sf"/>
</dbReference>
<dbReference type="Proteomes" id="UP000294933">
    <property type="component" value="Unassembled WGS sequence"/>
</dbReference>
<feature type="domain" description="BTB" evidence="1">
    <location>
        <begin position="32"/>
        <end position="120"/>
    </location>
</feature>
<name>A0A4Y7PK74_9AGAM</name>